<dbReference type="PANTHER" id="PTHR16320">
    <property type="entry name" value="SPHINGOMYELINASE FAMILY MEMBER"/>
    <property type="match status" value="1"/>
</dbReference>
<reference evidence="3 4" key="1">
    <citation type="submission" date="2014-12" db="EMBL/GenBank/DDBJ databases">
        <title>Whole genome sequencing of Sphingobium xenophagum OW59.</title>
        <authorList>
            <person name="Ohta Y."/>
            <person name="Nishi S."/>
            <person name="Hatada Y."/>
        </authorList>
    </citation>
    <scope>NUCLEOTIDE SEQUENCE [LARGE SCALE GENOMIC DNA]</scope>
    <source>
        <strain evidence="3 4">OW59</strain>
    </source>
</reference>
<keyword evidence="1" id="KW-0732">Signal</keyword>
<evidence type="ECO:0000313" key="4">
    <source>
        <dbReference type="Proteomes" id="UP000290975"/>
    </source>
</evidence>
<dbReference type="Proteomes" id="UP000290975">
    <property type="component" value="Unassembled WGS sequence"/>
</dbReference>
<feature type="signal peptide" evidence="1">
    <location>
        <begin position="1"/>
        <end position="19"/>
    </location>
</feature>
<keyword evidence="4" id="KW-1185">Reference proteome</keyword>
<proteinExistence type="predicted"/>
<dbReference type="RefSeq" id="WP_130754277.1">
    <property type="nucleotide sequence ID" value="NZ_BBQY01000037.1"/>
</dbReference>
<name>A0A401J6Z0_SPHXE</name>
<protein>
    <recommendedName>
        <fullName evidence="2">Endonuclease/exonuclease/phosphatase domain-containing protein</fullName>
    </recommendedName>
</protein>
<gene>
    <name evidence="3" type="ORF">MBESOW_P3583</name>
</gene>
<evidence type="ECO:0000313" key="3">
    <source>
        <dbReference type="EMBL" id="GBH32354.1"/>
    </source>
</evidence>
<dbReference type="AlphaFoldDB" id="A0A401J6Z0"/>
<dbReference type="Pfam" id="PF03372">
    <property type="entry name" value="Exo_endo_phos"/>
    <property type="match status" value="1"/>
</dbReference>
<feature type="chain" id="PRO_5019185632" description="Endonuclease/exonuclease/phosphatase domain-containing protein" evidence="1">
    <location>
        <begin position="20"/>
        <end position="350"/>
    </location>
</feature>
<feature type="domain" description="Endonuclease/exonuclease/phosphatase" evidence="2">
    <location>
        <begin position="42"/>
        <end position="312"/>
    </location>
</feature>
<dbReference type="InterPro" id="IPR038772">
    <property type="entry name" value="Sph/SMPD2-like"/>
</dbReference>
<sequence>MKRQIALATILATSIGAAAPDAPISYRGPLQSPAFDGRLSVMTYNIHGLPWPVAWGRSGAFVQIAQRLGALRAQGLQPHVVLLQEAFTQQAQAIGRAAGYPYVVEGPSAEMASPEPADATDARYMAAGSWARGEGLGKYVGSGLQLLSDFPIVGVRRMVFPAFACAGYDCLANKGALMVSIRLPGQADRVDIVTTHLNSRHASGVANDRSLQAYRLQVRYLSDFLRKEHDPARTLIVAGDFNVGSVASRRAALLSHVQADWRQNGEIEDALGEAVRHHMPLSGDARYAHWRARDWQFYTPGRSTDIELERLDVPFGHAADGSMLSDHVGYTATFDLARCRGVTRSAQPTA</sequence>
<dbReference type="GO" id="GO:0005737">
    <property type="term" value="C:cytoplasm"/>
    <property type="evidence" value="ECO:0007669"/>
    <property type="project" value="TreeGrafter"/>
</dbReference>
<dbReference type="Gene3D" id="3.60.10.10">
    <property type="entry name" value="Endonuclease/exonuclease/phosphatase"/>
    <property type="match status" value="1"/>
</dbReference>
<evidence type="ECO:0000256" key="1">
    <source>
        <dbReference type="SAM" id="SignalP"/>
    </source>
</evidence>
<comment type="caution">
    <text evidence="3">The sequence shown here is derived from an EMBL/GenBank/DDBJ whole genome shotgun (WGS) entry which is preliminary data.</text>
</comment>
<dbReference type="GO" id="GO:0004767">
    <property type="term" value="F:sphingomyelin phosphodiesterase activity"/>
    <property type="evidence" value="ECO:0007669"/>
    <property type="project" value="InterPro"/>
</dbReference>
<dbReference type="PANTHER" id="PTHR16320:SF1">
    <property type="entry name" value="SPHINGOMYELINASE DDB_G0288017"/>
    <property type="match status" value="1"/>
</dbReference>
<organism evidence="3 4">
    <name type="scientific">Sphingobium xenophagum</name>
    <dbReference type="NCBI Taxonomy" id="121428"/>
    <lineage>
        <taxon>Bacteria</taxon>
        <taxon>Pseudomonadati</taxon>
        <taxon>Pseudomonadota</taxon>
        <taxon>Alphaproteobacteria</taxon>
        <taxon>Sphingomonadales</taxon>
        <taxon>Sphingomonadaceae</taxon>
        <taxon>Sphingobium</taxon>
    </lineage>
</organism>
<dbReference type="InterPro" id="IPR005135">
    <property type="entry name" value="Endo/exonuclease/phosphatase"/>
</dbReference>
<evidence type="ECO:0000259" key="2">
    <source>
        <dbReference type="Pfam" id="PF03372"/>
    </source>
</evidence>
<dbReference type="EMBL" id="BBQY01000037">
    <property type="protein sequence ID" value="GBH32354.1"/>
    <property type="molecule type" value="Genomic_DNA"/>
</dbReference>
<dbReference type="SUPFAM" id="SSF56219">
    <property type="entry name" value="DNase I-like"/>
    <property type="match status" value="1"/>
</dbReference>
<dbReference type="InterPro" id="IPR036691">
    <property type="entry name" value="Endo/exonu/phosph_ase_sf"/>
</dbReference>
<accession>A0A401J6Z0</accession>